<reference evidence="2" key="1">
    <citation type="submission" date="2021-06" db="EMBL/GenBank/DDBJ databases">
        <title>Complete genome sequence of Nocardioides sp. G188.</title>
        <authorList>
            <person name="Im W.-T."/>
        </authorList>
    </citation>
    <scope>NUCLEOTIDE SEQUENCE</scope>
    <source>
        <strain evidence="2">G188</strain>
    </source>
</reference>
<dbReference type="AlphaFoldDB" id="A0A975Y2D0"/>
<sequence length="411" mass="45197">MPHPAPGPDAIRRLRASTPMGRRAFLRGAGLAGLGLGAPALLSACGTPAAKQTAASCVSKDLSSTQKTLHFSNWPLYLDEKKIKQAGKKVTVYPSLAKFERESGIKVDYVTDVNDNAEFFGVVRNQLADCQPTGRDIMTLTDWMAARMVNLGWLQKLDKTKLPNVEANLVSTLKSPSWDKGRDYSVPWQSGLTGIAYNAKLTKEVRSFDELLTRPDLKGKVSLLSEMHDTMLFMLLLEGADPEDFTDAEFGQAIDRLQKATDAGQIRAFTGNEYAQDLVKGNVVACEAWSGDIIQLQFDNPDIKFVAPEEGLALWSDNMLVPNKSEHRANAEKLMDFYYDPVNAATLAAWVNYICPVEGAQQAMEKIDSSLVDNQLIFPSSDTLAKAKDFMGLDEKTEQSYQKQFAAVIGA</sequence>
<dbReference type="PANTHER" id="PTHR30222:SF17">
    <property type="entry name" value="SPERMIDINE_PUTRESCINE-BINDING PERIPLASMIC PROTEIN"/>
    <property type="match status" value="1"/>
</dbReference>
<gene>
    <name evidence="2" type="ORF">KRR39_04585</name>
</gene>
<accession>A0A975Y2D0</accession>
<dbReference type="InterPro" id="IPR006311">
    <property type="entry name" value="TAT_signal"/>
</dbReference>
<dbReference type="Pfam" id="PF13416">
    <property type="entry name" value="SBP_bac_8"/>
    <property type="match status" value="1"/>
</dbReference>
<dbReference type="PANTHER" id="PTHR30222">
    <property type="entry name" value="SPERMIDINE/PUTRESCINE-BINDING PERIPLASMIC PROTEIN"/>
    <property type="match status" value="1"/>
</dbReference>
<dbReference type="PROSITE" id="PS51318">
    <property type="entry name" value="TAT"/>
    <property type="match status" value="1"/>
</dbReference>
<dbReference type="InterPro" id="IPR006059">
    <property type="entry name" value="SBP"/>
</dbReference>
<name>A0A975Y2D0_9ACTN</name>
<dbReference type="EMBL" id="CP077062">
    <property type="protein sequence ID" value="QWZ10431.1"/>
    <property type="molecule type" value="Genomic_DNA"/>
</dbReference>
<proteinExistence type="predicted"/>
<dbReference type="Proteomes" id="UP000683575">
    <property type="component" value="Chromosome"/>
</dbReference>
<protein>
    <submittedName>
        <fullName evidence="2">Spermidine/putrescine ABC transporter substrate-binding protein</fullName>
    </submittedName>
</protein>
<evidence type="ECO:0000313" key="3">
    <source>
        <dbReference type="Proteomes" id="UP000683575"/>
    </source>
</evidence>
<keyword evidence="3" id="KW-1185">Reference proteome</keyword>
<dbReference type="CDD" id="cd13590">
    <property type="entry name" value="PBP2_PotD_PotF_like"/>
    <property type="match status" value="1"/>
</dbReference>
<evidence type="ECO:0000313" key="2">
    <source>
        <dbReference type="EMBL" id="QWZ10431.1"/>
    </source>
</evidence>
<dbReference type="KEGG" id="nps:KRR39_04585"/>
<evidence type="ECO:0000256" key="1">
    <source>
        <dbReference type="ARBA" id="ARBA00022729"/>
    </source>
</evidence>
<organism evidence="2 3">
    <name type="scientific">Nocardioides panacis</name>
    <dbReference type="NCBI Taxonomy" id="2849501"/>
    <lineage>
        <taxon>Bacteria</taxon>
        <taxon>Bacillati</taxon>
        <taxon>Actinomycetota</taxon>
        <taxon>Actinomycetes</taxon>
        <taxon>Propionibacteriales</taxon>
        <taxon>Nocardioidaceae</taxon>
        <taxon>Nocardioides</taxon>
    </lineage>
</organism>
<keyword evidence="1" id="KW-0732">Signal</keyword>